<sequence length="575" mass="66931">MKRDEPMSEEKVDDLEFNRNEKQLSLPILKYVKTSQQQNGLKHGDYKRYSQYCARRIKRLRKALKLQQGDRRHFKKKDITAEMLKDERYLHLVLVDAERAWAYATDLKEESKNEPRKGHHMIKRLGKAVERSEHLEELCQSSSVDARSKLESQAYVNWLRGMYYFEQEKFREAQEFLIRAKTFYENLTSILPYDESPLYAKKAEELIPLLRFCVFNLGEKSAREIINSEGEIGNLDELIAQARREEAANIVEITWRGRSVPVRQEKVRLTILACQDIEKKMEGATSTEDKIELIDSLFMNIRDSYMLLREEMAANPALQRKEDGPVSPVLYLLSYLNNLRISKTIEKTFLSLDGLKNSMTGQDSDGKKVGKPQDLIRMYELILQNLGELHNLEGIEGDHEFKRQIEGDELGMKFIRLYYIGVTLEQMKRWREALAIYEKADNYGRELEPYSRFLSSRVAKEVDHVAEQIKSSKFRIHAESILQTDVPVQEMKDLTIKDRLPLSDRLDDYVEEGLVKAGSPRVINMPPSMEPAPCKPLFFDVALNHVKFPDLEDKIEPVRGGISGVVKSMLNWRRK</sequence>
<dbReference type="InterPro" id="IPR026258">
    <property type="entry name" value="SRP68"/>
</dbReference>
<dbReference type="InterPro" id="IPR034652">
    <property type="entry name" value="SRP68-RBD"/>
</dbReference>
<dbReference type="EMBL" id="JAVRJZ010000017">
    <property type="protein sequence ID" value="KAK2710166.1"/>
    <property type="molecule type" value="Genomic_DNA"/>
</dbReference>
<dbReference type="FunFam" id="1.10.3450.40:FF:000001">
    <property type="entry name" value="Signal recognition particle subunit SRP68"/>
    <property type="match status" value="1"/>
</dbReference>
<evidence type="ECO:0000256" key="8">
    <source>
        <dbReference type="ARBA" id="ARBA00023135"/>
    </source>
</evidence>
<dbReference type="GO" id="GO:0005786">
    <property type="term" value="C:signal recognition particle, endoplasmic reticulum targeting"/>
    <property type="evidence" value="ECO:0007669"/>
    <property type="project" value="UniProtKB-KW"/>
</dbReference>
<proteinExistence type="inferred from homology"/>
<dbReference type="GO" id="GO:0005047">
    <property type="term" value="F:signal recognition particle binding"/>
    <property type="evidence" value="ECO:0007669"/>
    <property type="project" value="InterPro"/>
</dbReference>
<dbReference type="PANTHER" id="PTHR12860">
    <property type="entry name" value="SIGNAL RECOGNITION PARTICLE 68 KDA PROTEIN"/>
    <property type="match status" value="1"/>
</dbReference>
<accession>A0AA88HM46</accession>
<comment type="function">
    <text evidence="12">Component of the signal recognition particle (SRP) complex, a ribonucleoprotein complex that mediates the cotranslational targeting of secretory and membrane proteins to the endoplasmic reticulum (ER). The SRP complex interacts with the signal sequence in nascent secretory and membrane proteins and directs them to the membrane of the ER.</text>
</comment>
<comment type="similarity">
    <text evidence="4 12">Belongs to the SRP68 family.</text>
</comment>
<gene>
    <name evidence="13" type="ORF">QYM36_013737</name>
</gene>
<dbReference type="Gene3D" id="1.10.3450.40">
    <property type="entry name" value="Signal recognition particle, SRP68 subunit, RNA-binding domain"/>
    <property type="match status" value="1"/>
</dbReference>
<organism evidence="13 14">
    <name type="scientific">Artemia franciscana</name>
    <name type="common">Brine shrimp</name>
    <name type="synonym">Artemia sanfranciscana</name>
    <dbReference type="NCBI Taxonomy" id="6661"/>
    <lineage>
        <taxon>Eukaryota</taxon>
        <taxon>Metazoa</taxon>
        <taxon>Ecdysozoa</taxon>
        <taxon>Arthropoda</taxon>
        <taxon>Crustacea</taxon>
        <taxon>Branchiopoda</taxon>
        <taxon>Anostraca</taxon>
        <taxon>Artemiidae</taxon>
        <taxon>Artemia</taxon>
    </lineage>
</organism>
<evidence type="ECO:0000256" key="5">
    <source>
        <dbReference type="ARBA" id="ARBA00022490"/>
    </source>
</evidence>
<comment type="subcellular location">
    <subcellularLocation>
        <location evidence="2 12">Cytoplasm</location>
    </subcellularLocation>
    <subcellularLocation>
        <location evidence="1">Endoplasmic reticulum</location>
    </subcellularLocation>
    <subcellularLocation>
        <location evidence="3">Nucleus</location>
        <location evidence="3">Nucleolus</location>
    </subcellularLocation>
</comment>
<evidence type="ECO:0000256" key="7">
    <source>
        <dbReference type="ARBA" id="ARBA00022884"/>
    </source>
</evidence>
<dbReference type="GO" id="GO:0005829">
    <property type="term" value="C:cytosol"/>
    <property type="evidence" value="ECO:0007669"/>
    <property type="project" value="UniProtKB-ARBA"/>
</dbReference>
<keyword evidence="9" id="KW-0539">Nucleus</keyword>
<dbReference type="InterPro" id="IPR011990">
    <property type="entry name" value="TPR-like_helical_dom_sf"/>
</dbReference>
<dbReference type="CDD" id="cd15481">
    <property type="entry name" value="SRP68-RBD"/>
    <property type="match status" value="1"/>
</dbReference>
<dbReference type="GO" id="GO:0030942">
    <property type="term" value="F:endoplasmic reticulum signal peptide binding"/>
    <property type="evidence" value="ECO:0007669"/>
    <property type="project" value="InterPro"/>
</dbReference>
<keyword evidence="8 12" id="KW-0733">Signal recognition particle</keyword>
<evidence type="ECO:0000256" key="6">
    <source>
        <dbReference type="ARBA" id="ARBA00022824"/>
    </source>
</evidence>
<keyword evidence="10 12" id="KW-0687">Ribonucleoprotein</keyword>
<evidence type="ECO:0000256" key="3">
    <source>
        <dbReference type="ARBA" id="ARBA00004604"/>
    </source>
</evidence>
<keyword evidence="6" id="KW-0256">Endoplasmic reticulum</keyword>
<dbReference type="SUPFAM" id="SSF48452">
    <property type="entry name" value="TPR-like"/>
    <property type="match status" value="1"/>
</dbReference>
<dbReference type="PIRSF" id="PIRSF038995">
    <property type="entry name" value="SRP68"/>
    <property type="match status" value="1"/>
</dbReference>
<evidence type="ECO:0000313" key="13">
    <source>
        <dbReference type="EMBL" id="KAK2710166.1"/>
    </source>
</evidence>
<evidence type="ECO:0000256" key="9">
    <source>
        <dbReference type="ARBA" id="ARBA00023242"/>
    </source>
</evidence>
<comment type="caution">
    <text evidence="13">The sequence shown here is derived from an EMBL/GenBank/DDBJ whole genome shotgun (WGS) entry which is preliminary data.</text>
</comment>
<evidence type="ECO:0000256" key="12">
    <source>
        <dbReference type="PIRNR" id="PIRNR038995"/>
    </source>
</evidence>
<evidence type="ECO:0000313" key="14">
    <source>
        <dbReference type="Proteomes" id="UP001187531"/>
    </source>
</evidence>
<dbReference type="GO" id="GO:0005730">
    <property type="term" value="C:nucleolus"/>
    <property type="evidence" value="ECO:0007669"/>
    <property type="project" value="UniProtKB-SubCell"/>
</dbReference>
<evidence type="ECO:0000256" key="4">
    <source>
        <dbReference type="ARBA" id="ARBA00009352"/>
    </source>
</evidence>
<dbReference type="GO" id="GO:0005783">
    <property type="term" value="C:endoplasmic reticulum"/>
    <property type="evidence" value="ECO:0007669"/>
    <property type="project" value="UniProtKB-SubCell"/>
</dbReference>
<dbReference type="GO" id="GO:0008312">
    <property type="term" value="F:7S RNA binding"/>
    <property type="evidence" value="ECO:0007669"/>
    <property type="project" value="InterPro"/>
</dbReference>
<protein>
    <recommendedName>
        <fullName evidence="11 12">Signal recognition particle subunit SRP68</fullName>
        <shortName evidence="12">SRP68</shortName>
    </recommendedName>
</protein>
<dbReference type="InterPro" id="IPR038253">
    <property type="entry name" value="SRP68_N_sf"/>
</dbReference>
<dbReference type="Pfam" id="PF16969">
    <property type="entry name" value="SRP68"/>
    <property type="match status" value="1"/>
</dbReference>
<reference evidence="13" key="1">
    <citation type="submission" date="2023-07" db="EMBL/GenBank/DDBJ databases">
        <title>Chromosome-level genome assembly of Artemia franciscana.</title>
        <authorList>
            <person name="Jo E."/>
        </authorList>
    </citation>
    <scope>NUCLEOTIDE SEQUENCE</scope>
    <source>
        <tissue evidence="13">Whole body</tissue>
    </source>
</reference>
<evidence type="ECO:0000256" key="10">
    <source>
        <dbReference type="ARBA" id="ARBA00023274"/>
    </source>
</evidence>
<keyword evidence="14" id="KW-1185">Reference proteome</keyword>
<dbReference type="PANTHER" id="PTHR12860:SF0">
    <property type="entry name" value="SIGNAL RECOGNITION PARTICLE SUBUNIT SRP68"/>
    <property type="match status" value="1"/>
</dbReference>
<name>A0AA88HM46_ARTSF</name>
<evidence type="ECO:0000256" key="1">
    <source>
        <dbReference type="ARBA" id="ARBA00004240"/>
    </source>
</evidence>
<keyword evidence="7 12" id="KW-0694">RNA-binding</keyword>
<keyword evidence="5 12" id="KW-0963">Cytoplasm</keyword>
<dbReference type="GO" id="GO:0006614">
    <property type="term" value="P:SRP-dependent cotranslational protein targeting to membrane"/>
    <property type="evidence" value="ECO:0007669"/>
    <property type="project" value="InterPro"/>
</dbReference>
<dbReference type="AlphaFoldDB" id="A0AA88HM46"/>
<evidence type="ECO:0000256" key="2">
    <source>
        <dbReference type="ARBA" id="ARBA00004496"/>
    </source>
</evidence>
<dbReference type="Proteomes" id="UP001187531">
    <property type="component" value="Unassembled WGS sequence"/>
</dbReference>
<evidence type="ECO:0000256" key="11">
    <source>
        <dbReference type="ARBA" id="ARBA00029498"/>
    </source>
</evidence>